<dbReference type="AlphaFoldDB" id="A0A4Z0YFZ4"/>
<organism evidence="3 4">
    <name type="scientific">Xylaria hypoxylon</name>
    <dbReference type="NCBI Taxonomy" id="37992"/>
    <lineage>
        <taxon>Eukaryota</taxon>
        <taxon>Fungi</taxon>
        <taxon>Dikarya</taxon>
        <taxon>Ascomycota</taxon>
        <taxon>Pezizomycotina</taxon>
        <taxon>Sordariomycetes</taxon>
        <taxon>Xylariomycetidae</taxon>
        <taxon>Xylariales</taxon>
        <taxon>Xylariaceae</taxon>
        <taxon>Xylaria</taxon>
    </lineage>
</organism>
<reference evidence="3 4" key="1">
    <citation type="submission" date="2019-03" db="EMBL/GenBank/DDBJ databases">
        <title>Draft genome sequence of Xylaria hypoxylon DSM 108379, a ubiquitous saprotrophic-parasitic fungi on hardwood.</title>
        <authorList>
            <person name="Buettner E."/>
            <person name="Leonhardt S."/>
            <person name="Gebauer A.M."/>
            <person name="Liers C."/>
            <person name="Hofrichter M."/>
            <person name="Kellner H."/>
        </authorList>
    </citation>
    <scope>NUCLEOTIDE SEQUENCE [LARGE SCALE GENOMIC DNA]</scope>
    <source>
        <strain evidence="3 4">DSM 108379</strain>
    </source>
</reference>
<comment type="caution">
    <text evidence="3">The sequence shown here is derived from an EMBL/GenBank/DDBJ whole genome shotgun (WGS) entry which is preliminary data.</text>
</comment>
<evidence type="ECO:0000313" key="4">
    <source>
        <dbReference type="Proteomes" id="UP000297716"/>
    </source>
</evidence>
<name>A0A4Z0YFZ4_9PEZI</name>
<sequence length="725" mass="82344">MASNRPIGNPYSDERRHAGPHREPYRLGERDRPPMRRDSRDGRYRHEPADVRSPHEPRNAREYRRDNEPPRPRSEANPRILEGPRSMSSNSAAGAPDKPSEELHFKRINIASDKHITTNSATGNVPTPTMPKAKNPELQDAFENVYNWGEKLKKRLLLSIRQNKVAQESNQRRLENEKIDKSAKSFAPFIGLNNRFNATDSALNEQLKVVDDEYYGGIERLVACLTAVPEPAAANHQDPVIASLEAKIDQISQLAAKQTEQIKGLLEENKKYSALKADHDALQLKFSTFDNAIYTLQSQQANIDTENKSLKKQLEDLQSDTKNNLKSSEVQLTELSKRLSIATEAQELFETVLKERITGIETKLDDFTDYDDIKGKLDELDLVTFNEICQTWVDNNLKTQFEQSNQRHQDDSSTQEALQSLRQEVDSLRNSHATVSQPDKGIDLSMEAIEATISTKIAAAEKSINEDINKLCQGRDNIYGDLIDGAVARITILERGASNYSGLEPRIQLLERWKADRSTLVNQTQDPNLAERVTFLEGKKVGHRVDRIDLDVGDLNRKYEALKSEVGQLVKHDWFDLRLQDLLKSVSITSGLVNDVKDLQRKIPTIELATKALDTQFQNLSTKQLAEQIVRLTNPVFEQRLGKLEVKTNNLEANVNKHDRTVNHHAQQLKQFSGLVRVWEPGEKRTTSPGHLDEPSKKRKLDTNGRHPSPLQQQQRNNRDRHPSA</sequence>
<feature type="compositionally biased region" description="Basic and acidic residues" evidence="2">
    <location>
        <begin position="680"/>
        <end position="705"/>
    </location>
</feature>
<feature type="coiled-coil region" evidence="1">
    <location>
        <begin position="241"/>
        <end position="275"/>
    </location>
</feature>
<dbReference type="Proteomes" id="UP000297716">
    <property type="component" value="Unassembled WGS sequence"/>
</dbReference>
<feature type="region of interest" description="Disordered" evidence="2">
    <location>
        <begin position="673"/>
        <end position="725"/>
    </location>
</feature>
<proteinExistence type="predicted"/>
<protein>
    <submittedName>
        <fullName evidence="3">Uncharacterized protein</fullName>
    </submittedName>
</protein>
<keyword evidence="4" id="KW-1185">Reference proteome</keyword>
<evidence type="ECO:0000313" key="3">
    <source>
        <dbReference type="EMBL" id="TGJ78848.1"/>
    </source>
</evidence>
<feature type="coiled-coil region" evidence="1">
    <location>
        <begin position="300"/>
        <end position="331"/>
    </location>
</feature>
<dbReference type="EMBL" id="SKBN01000341">
    <property type="protein sequence ID" value="TGJ78848.1"/>
    <property type="molecule type" value="Genomic_DNA"/>
</dbReference>
<dbReference type="STRING" id="37992.A0A4Z0YFZ4"/>
<gene>
    <name evidence="3" type="ORF">E0Z10_g9916</name>
</gene>
<feature type="compositionally biased region" description="Basic and acidic residues" evidence="2">
    <location>
        <begin position="12"/>
        <end position="76"/>
    </location>
</feature>
<evidence type="ECO:0000256" key="1">
    <source>
        <dbReference type="SAM" id="Coils"/>
    </source>
</evidence>
<evidence type="ECO:0000256" key="2">
    <source>
        <dbReference type="SAM" id="MobiDB-lite"/>
    </source>
</evidence>
<feature type="region of interest" description="Disordered" evidence="2">
    <location>
        <begin position="1"/>
        <end position="101"/>
    </location>
</feature>
<accession>A0A4Z0YFZ4</accession>
<keyword evidence="1" id="KW-0175">Coiled coil</keyword>
<dbReference type="OrthoDB" id="10254988at2759"/>